<feature type="compositionally biased region" description="Basic and acidic residues" evidence="1">
    <location>
        <begin position="22"/>
        <end position="31"/>
    </location>
</feature>
<feature type="region of interest" description="Disordered" evidence="1">
    <location>
        <begin position="1"/>
        <end position="31"/>
    </location>
</feature>
<dbReference type="AlphaFoldDB" id="A0AAU9FHX2"/>
<proteinExistence type="predicted"/>
<sequence>MPPLPATQQHSANNSLCGPKNRNPETHPNDSSKKYYLYIYINTFPEPTYAIFCNFHTAKELGGNRESNKARPHTDTDTHPYPAQLSARTVANRHEDYDPGETQKVLKLSPSAYLQARIPFFVLSFPSEFDST</sequence>
<feature type="compositionally biased region" description="Polar residues" evidence="1">
    <location>
        <begin position="1"/>
        <end position="16"/>
    </location>
</feature>
<name>A0AAU9FHX2_DROMD</name>
<accession>A0AAU9FHX2</accession>
<feature type="compositionally biased region" description="Basic and acidic residues" evidence="1">
    <location>
        <begin position="62"/>
        <end position="78"/>
    </location>
</feature>
<reference evidence="2 3" key="1">
    <citation type="submission" date="2024-02" db="EMBL/GenBank/DDBJ databases">
        <title>A chromosome-level genome assembly of Drosophila madeirensis, a fruit fly species endemic to Madeira island.</title>
        <authorList>
            <person name="Tomihara K."/>
            <person name="Llopart A."/>
            <person name="Yamamoto D."/>
        </authorList>
    </citation>
    <scope>NUCLEOTIDE SEQUENCE [LARGE SCALE GENOMIC DNA]</scope>
    <source>
        <strain evidence="2 3">RF1</strain>
    </source>
</reference>
<keyword evidence="3" id="KW-1185">Reference proteome</keyword>
<evidence type="ECO:0000313" key="2">
    <source>
        <dbReference type="EMBL" id="BFF95333.1"/>
    </source>
</evidence>
<protein>
    <submittedName>
        <fullName evidence="2">Uncharacterized protein</fullName>
    </submittedName>
</protein>
<feature type="region of interest" description="Disordered" evidence="1">
    <location>
        <begin position="62"/>
        <end position="83"/>
    </location>
</feature>
<gene>
    <name evidence="2" type="ORF">DMAD_12754</name>
</gene>
<dbReference type="Proteomes" id="UP001500889">
    <property type="component" value="Chromosome U"/>
</dbReference>
<evidence type="ECO:0000256" key="1">
    <source>
        <dbReference type="SAM" id="MobiDB-lite"/>
    </source>
</evidence>
<dbReference type="EMBL" id="AP029264">
    <property type="protein sequence ID" value="BFF95333.1"/>
    <property type="molecule type" value="Genomic_DNA"/>
</dbReference>
<evidence type="ECO:0000313" key="3">
    <source>
        <dbReference type="Proteomes" id="UP001500889"/>
    </source>
</evidence>
<organism evidence="2 3">
    <name type="scientific">Drosophila madeirensis</name>
    <name type="common">Fruit fly</name>
    <dbReference type="NCBI Taxonomy" id="30013"/>
    <lineage>
        <taxon>Eukaryota</taxon>
        <taxon>Metazoa</taxon>
        <taxon>Ecdysozoa</taxon>
        <taxon>Arthropoda</taxon>
        <taxon>Hexapoda</taxon>
        <taxon>Insecta</taxon>
        <taxon>Pterygota</taxon>
        <taxon>Neoptera</taxon>
        <taxon>Endopterygota</taxon>
        <taxon>Diptera</taxon>
        <taxon>Brachycera</taxon>
        <taxon>Muscomorpha</taxon>
        <taxon>Ephydroidea</taxon>
        <taxon>Drosophilidae</taxon>
        <taxon>Drosophila</taxon>
        <taxon>Sophophora</taxon>
    </lineage>
</organism>